<organism evidence="1 2">
    <name type="scientific">Tigheibacillus jepli</name>
    <dbReference type="NCBI Taxonomy" id="3035914"/>
    <lineage>
        <taxon>Bacteria</taxon>
        <taxon>Bacillati</taxon>
        <taxon>Bacillota</taxon>
        <taxon>Bacilli</taxon>
        <taxon>Bacillales</taxon>
        <taxon>Bacillaceae</taxon>
        <taxon>Tigheibacillus</taxon>
    </lineage>
</organism>
<dbReference type="Proteomes" id="UP001228376">
    <property type="component" value="Unassembled WGS sequence"/>
</dbReference>
<proteinExistence type="predicted"/>
<sequence>MVRHKEDALANVLRIFENPKYASIVSNLSKLVVLLGELKVDELKYLLDKLNSGLQEAAVTDDSVKTSYFDLIKAVNNPDINRSLTMLLAFLKGMGR</sequence>
<name>A0ABU5CI96_9BACI</name>
<evidence type="ECO:0000313" key="2">
    <source>
        <dbReference type="Proteomes" id="UP001228376"/>
    </source>
</evidence>
<dbReference type="RefSeq" id="WP_320384692.1">
    <property type="nucleotide sequence ID" value="NZ_JAROCA020000001.1"/>
</dbReference>
<dbReference type="InterPro" id="IPR012440">
    <property type="entry name" value="DUF1641"/>
</dbReference>
<dbReference type="PANTHER" id="PTHR38433:SF1">
    <property type="entry name" value="DUF1641 DOMAIN-CONTAINING PROTEIN"/>
    <property type="match status" value="1"/>
</dbReference>
<dbReference type="EMBL" id="JAROCA020000001">
    <property type="protein sequence ID" value="MDY0406056.1"/>
    <property type="molecule type" value="Genomic_DNA"/>
</dbReference>
<protein>
    <submittedName>
        <fullName evidence="1">DUF1641 domain-containing protein</fullName>
    </submittedName>
</protein>
<dbReference type="PANTHER" id="PTHR38433">
    <property type="match status" value="1"/>
</dbReference>
<keyword evidence="2" id="KW-1185">Reference proteome</keyword>
<dbReference type="Pfam" id="PF07849">
    <property type="entry name" value="DUF1641"/>
    <property type="match status" value="1"/>
</dbReference>
<accession>A0ABU5CI96</accession>
<reference evidence="1 2" key="1">
    <citation type="submission" date="2023-10" db="EMBL/GenBank/DDBJ databases">
        <title>179-bfca-hs.</title>
        <authorList>
            <person name="Miliotis G."/>
            <person name="Sengupta P."/>
            <person name="Hameed A."/>
            <person name="Chuvochina M."/>
            <person name="Mcdonagh F."/>
            <person name="Simpson A.C."/>
            <person name="Singh N.K."/>
            <person name="Rekha P.D."/>
            <person name="Raman K."/>
            <person name="Hugenholtz P."/>
            <person name="Venkateswaran K."/>
        </authorList>
    </citation>
    <scope>NUCLEOTIDE SEQUENCE [LARGE SCALE GENOMIC DNA]</scope>
    <source>
        <strain evidence="1 2">179-BFC-A-HS</strain>
    </source>
</reference>
<gene>
    <name evidence="1" type="ORF">P5G51_012235</name>
</gene>
<comment type="caution">
    <text evidence="1">The sequence shown here is derived from an EMBL/GenBank/DDBJ whole genome shotgun (WGS) entry which is preliminary data.</text>
</comment>
<evidence type="ECO:0000313" key="1">
    <source>
        <dbReference type="EMBL" id="MDY0406056.1"/>
    </source>
</evidence>